<dbReference type="EMBL" id="QGKX02001521">
    <property type="protein sequence ID" value="KAF3509740.1"/>
    <property type="molecule type" value="Genomic_DNA"/>
</dbReference>
<dbReference type="AlphaFoldDB" id="A0A8S9P3P4"/>
<dbReference type="PROSITE" id="PS51257">
    <property type="entry name" value="PROKAR_LIPOPROTEIN"/>
    <property type="match status" value="1"/>
</dbReference>
<comment type="caution">
    <text evidence="2">The sequence shown here is derived from an EMBL/GenBank/DDBJ whole genome shotgun (WGS) entry which is preliminary data.</text>
</comment>
<evidence type="ECO:0000313" key="3">
    <source>
        <dbReference type="Proteomes" id="UP000712600"/>
    </source>
</evidence>
<accession>A0A8S9P3P4</accession>
<proteinExistence type="predicted"/>
<reference evidence="2" key="1">
    <citation type="submission" date="2019-12" db="EMBL/GenBank/DDBJ databases">
        <title>Genome sequencing and annotation of Brassica cretica.</title>
        <authorList>
            <person name="Studholme D.J."/>
            <person name="Sarris P."/>
        </authorList>
    </citation>
    <scope>NUCLEOTIDE SEQUENCE</scope>
    <source>
        <strain evidence="2">PFS-109/04</strain>
        <tissue evidence="2">Leaf</tissue>
    </source>
</reference>
<keyword evidence="1" id="KW-0472">Membrane</keyword>
<protein>
    <submittedName>
        <fullName evidence="2">Uncharacterized protein</fullName>
    </submittedName>
</protein>
<sequence>MISRWLASILPSSGCFSSSPASLGIGGSCFLAGGCDFGALDKCFLIRVDFDISVIILPLTRFLGSLRWCLIALFCVWEISLFQILSFYLFMAFACSGENTLW</sequence>
<feature type="transmembrane region" description="Helical" evidence="1">
    <location>
        <begin position="70"/>
        <end position="94"/>
    </location>
</feature>
<keyword evidence="1" id="KW-0812">Transmembrane</keyword>
<keyword evidence="1" id="KW-1133">Transmembrane helix</keyword>
<evidence type="ECO:0000256" key="1">
    <source>
        <dbReference type="SAM" id="Phobius"/>
    </source>
</evidence>
<evidence type="ECO:0000313" key="2">
    <source>
        <dbReference type="EMBL" id="KAF3509740.1"/>
    </source>
</evidence>
<organism evidence="2 3">
    <name type="scientific">Brassica cretica</name>
    <name type="common">Mustard</name>
    <dbReference type="NCBI Taxonomy" id="69181"/>
    <lineage>
        <taxon>Eukaryota</taxon>
        <taxon>Viridiplantae</taxon>
        <taxon>Streptophyta</taxon>
        <taxon>Embryophyta</taxon>
        <taxon>Tracheophyta</taxon>
        <taxon>Spermatophyta</taxon>
        <taxon>Magnoliopsida</taxon>
        <taxon>eudicotyledons</taxon>
        <taxon>Gunneridae</taxon>
        <taxon>Pentapetalae</taxon>
        <taxon>rosids</taxon>
        <taxon>malvids</taxon>
        <taxon>Brassicales</taxon>
        <taxon>Brassicaceae</taxon>
        <taxon>Brassiceae</taxon>
        <taxon>Brassica</taxon>
    </lineage>
</organism>
<name>A0A8S9P3P4_BRACR</name>
<gene>
    <name evidence="2" type="ORF">F2Q69_00002564</name>
</gene>
<dbReference type="Proteomes" id="UP000712600">
    <property type="component" value="Unassembled WGS sequence"/>
</dbReference>